<reference evidence="3 4" key="1">
    <citation type="submission" date="2013-04" db="EMBL/GenBank/DDBJ databases">
        <title>The Genome Sequence of Bacteroides massiliensis DSM 17679.</title>
        <authorList>
            <consortium name="The Broad Institute Genomics Platform"/>
            <person name="Earl A."/>
            <person name="Ward D."/>
            <person name="Feldgarden M."/>
            <person name="Gevers D."/>
            <person name="Martens E."/>
            <person name="Fenner L."/>
            <person name="Roux V."/>
            <person name="Mallet M.N."/>
            <person name="Raoult D."/>
            <person name="Walker B."/>
            <person name="Young S."/>
            <person name="Zeng Q."/>
            <person name="Gargeya S."/>
            <person name="Fitzgerald M."/>
            <person name="Haas B."/>
            <person name="Abouelleil A."/>
            <person name="Allen A.W."/>
            <person name="Alvarado L."/>
            <person name="Arachchi H.M."/>
            <person name="Berlin A.M."/>
            <person name="Chapman S.B."/>
            <person name="Gainer-Dewar J."/>
            <person name="Goldberg J."/>
            <person name="Griggs A."/>
            <person name="Gujja S."/>
            <person name="Hansen M."/>
            <person name="Howarth C."/>
            <person name="Imamovic A."/>
            <person name="Ireland A."/>
            <person name="Larimer J."/>
            <person name="McCowan C."/>
            <person name="Murphy C."/>
            <person name="Pearson M."/>
            <person name="Poon T.W."/>
            <person name="Priest M."/>
            <person name="Roberts A."/>
            <person name="Saif S."/>
            <person name="Shea T."/>
            <person name="Sisk P."/>
            <person name="Sykes S."/>
            <person name="Wortman J."/>
            <person name="Nusbaum C."/>
            <person name="Birren B."/>
        </authorList>
    </citation>
    <scope>NUCLEOTIDE SEQUENCE [LARGE SCALE GENOMIC DNA]</scope>
    <source>
        <strain evidence="4">B84634 / Timone 84634 / DSM 17679 / JCM 13223</strain>
    </source>
</reference>
<dbReference type="HOGENOM" id="CLU_004785_1_1_10"/>
<keyword evidence="4" id="KW-1185">Reference proteome</keyword>
<dbReference type="eggNOG" id="COG0419">
    <property type="taxonomic scope" value="Bacteria"/>
</dbReference>
<protein>
    <submittedName>
        <fullName evidence="3">Exonuclease SbcC</fullName>
    </submittedName>
</protein>
<keyword evidence="1" id="KW-0175">Coiled coil</keyword>
<dbReference type="GO" id="GO:0006302">
    <property type="term" value="P:double-strand break repair"/>
    <property type="evidence" value="ECO:0007669"/>
    <property type="project" value="InterPro"/>
</dbReference>
<dbReference type="RefSeq" id="WP_005941411.1">
    <property type="nucleotide sequence ID" value="NZ_KB890337.1"/>
</dbReference>
<comment type="caution">
    <text evidence="3">The sequence shown here is derived from an EMBL/GenBank/DDBJ whole genome shotgun (WGS) entry which is preliminary data.</text>
</comment>
<dbReference type="OrthoDB" id="9795626at2"/>
<dbReference type="PANTHER" id="PTHR32114:SF2">
    <property type="entry name" value="ABC TRANSPORTER ABCH.3"/>
    <property type="match status" value="1"/>
</dbReference>
<dbReference type="Pfam" id="PF13476">
    <property type="entry name" value="AAA_23"/>
    <property type="match status" value="1"/>
</dbReference>
<dbReference type="AlphaFoldDB" id="U6RE28"/>
<dbReference type="PATRIC" id="fig|1121098.3.peg.2469"/>
<feature type="coiled-coil region" evidence="1">
    <location>
        <begin position="703"/>
        <end position="737"/>
    </location>
</feature>
<gene>
    <name evidence="3" type="ORF">HMPREF1534_02438</name>
</gene>
<keyword evidence="3" id="KW-0540">Nuclease</keyword>
<dbReference type="PANTHER" id="PTHR32114">
    <property type="entry name" value="ABC TRANSPORTER ABCH.3"/>
    <property type="match status" value="1"/>
</dbReference>
<feature type="domain" description="Rad50/SbcC-type AAA" evidence="2">
    <location>
        <begin position="6"/>
        <end position="248"/>
    </location>
</feature>
<feature type="coiled-coil region" evidence="1">
    <location>
        <begin position="468"/>
        <end position="495"/>
    </location>
</feature>
<evidence type="ECO:0000259" key="2">
    <source>
        <dbReference type="Pfam" id="PF13476"/>
    </source>
</evidence>
<dbReference type="GeneID" id="60061631"/>
<evidence type="ECO:0000313" key="4">
    <source>
        <dbReference type="Proteomes" id="UP000017831"/>
    </source>
</evidence>
<dbReference type="InterPro" id="IPR027417">
    <property type="entry name" value="P-loop_NTPase"/>
</dbReference>
<feature type="coiled-coil region" evidence="1">
    <location>
        <begin position="262"/>
        <end position="296"/>
    </location>
</feature>
<organism evidence="3 4">
    <name type="scientific">Phocaeicola massiliensis B84634 = Timone 84634 = DSM 17679 = JCM 13223</name>
    <dbReference type="NCBI Taxonomy" id="1121098"/>
    <lineage>
        <taxon>Bacteria</taxon>
        <taxon>Pseudomonadati</taxon>
        <taxon>Bacteroidota</taxon>
        <taxon>Bacteroidia</taxon>
        <taxon>Bacteroidales</taxon>
        <taxon>Bacteroidaceae</taxon>
        <taxon>Phocaeicola</taxon>
    </lineage>
</organism>
<dbReference type="EMBL" id="AQHY01000028">
    <property type="protein sequence ID" value="EOA53966.1"/>
    <property type="molecule type" value="Genomic_DNA"/>
</dbReference>
<keyword evidence="3" id="KW-0378">Hydrolase</keyword>
<accession>U6RE28</accession>
<dbReference type="Proteomes" id="UP000017831">
    <property type="component" value="Unassembled WGS sequence"/>
</dbReference>
<dbReference type="Pfam" id="PF13558">
    <property type="entry name" value="SbcC_Walker_B"/>
    <property type="match status" value="1"/>
</dbReference>
<keyword evidence="3" id="KW-0269">Exonuclease</keyword>
<dbReference type="STRING" id="1121098.HMPREF1534_02438"/>
<dbReference type="SUPFAM" id="SSF52540">
    <property type="entry name" value="P-loop containing nucleoside triphosphate hydrolases"/>
    <property type="match status" value="1"/>
</dbReference>
<evidence type="ECO:0000256" key="1">
    <source>
        <dbReference type="SAM" id="Coils"/>
    </source>
</evidence>
<dbReference type="Gene3D" id="3.40.50.300">
    <property type="entry name" value="P-loop containing nucleotide triphosphate hydrolases"/>
    <property type="match status" value="2"/>
</dbReference>
<name>U6RE28_9BACT</name>
<feature type="coiled-coil region" evidence="1">
    <location>
        <begin position="396"/>
        <end position="423"/>
    </location>
</feature>
<proteinExistence type="predicted"/>
<dbReference type="GO" id="GO:0016887">
    <property type="term" value="F:ATP hydrolysis activity"/>
    <property type="evidence" value="ECO:0007669"/>
    <property type="project" value="InterPro"/>
</dbReference>
<evidence type="ECO:0000313" key="3">
    <source>
        <dbReference type="EMBL" id="EOA53966.1"/>
    </source>
</evidence>
<dbReference type="InterPro" id="IPR038729">
    <property type="entry name" value="Rad50/SbcC_AAA"/>
</dbReference>
<dbReference type="GO" id="GO:0004527">
    <property type="term" value="F:exonuclease activity"/>
    <property type="evidence" value="ECO:0007669"/>
    <property type="project" value="UniProtKB-KW"/>
</dbReference>
<sequence>MKILAIRGKNLASLAGEFEVDFTVEPLKNAGIFAITGSTGSGKSTLLDALCLALFDSTPRMTKARESKVELADVRNKTIAQSDSRSVLRRGTAEGYAEVDFIALTGETYRSTWTACRAGGKPSGILRSVGFRLMNLSKNTEEQGTRKELLAKVSKLIGLSFEQFNRSVLLAQGDFAVFLKAKQADKAEILEKLTGTEIYSRVSSSIYAKTKSADMEFRLLQERMKGIELLSDDALAALDGEKLLLSGSLAALKSEEDKLSACLKWVEEERSLTRNKEQAENELKEIRIEMEKSAARYALLARVEQAQEIRDVFMQAVATSRQLNANRKMLAERQEQVRQTAVLFSKTQQELEAAKKAQTAWQEYLAELTPQLNKAKELDVQITEKQKQWLDAQAEEKKELSRKEKLERELAGLRQQIKLLQVTWKEIEDWFGHYMVYADLIPAVSLVLTLLADRETAETQIVSNRKMLKEVSALQEMEQKRLKAMQEEAERLNRLLPAEVVLLRSQLRTGEPCPVCGSLHHPAATLTEVQSLQEAELNRAKEKVTQEIERLTVSLTDRTMEINTLDTIVKNYVHRSEECLSKVKEHVSILPGWQDLLDKGQLKGALRNFDKQWKERLQQQTDTKEALSRQQAELDARQHEQETHVVQIKDKQSKTIALETDLSALRSQRALLLEGRPTHEVENQNRRRQEELQQHWDIVMRQYQDLSGALESYKGQSVQLEKEVERLEVSSQEENCRITEWLSGREEITTRAELEELLSKDIVWINREKKELTALKERFTTVQAVLAERCQLLAKHGEGSHKPSEGETEESLLFKLSACQSSKEQQTTRLTQIGLMLDGQEKNRQALAGIRKELDEKQLNYENWSKLNELFGSQSGVKFKEIAQGYTLDVLLLYANKHLQDLAPRYELQRISDTLALQIVDLDMMGEVRTVHSLSGGESFLVSLALALGLSSLSSNRMNVESLFIDEGFGSLDPETFRIAMDALERLQMQGRKIGVISHVAEMTERISAQIQIVKTGNGRSRVQVAGQK</sequence>